<evidence type="ECO:0008006" key="4">
    <source>
        <dbReference type="Google" id="ProtNLM"/>
    </source>
</evidence>
<keyword evidence="1" id="KW-0812">Transmembrane</keyword>
<dbReference type="RefSeq" id="WP_082200682.1">
    <property type="nucleotide sequence ID" value="NZ_CP020478.1"/>
</dbReference>
<feature type="transmembrane region" description="Helical" evidence="1">
    <location>
        <begin position="195"/>
        <end position="228"/>
    </location>
</feature>
<protein>
    <recommendedName>
        <fullName evidence="4">2-amino-4-hydroxy-6-hydroxymethyldihydropteridine pyrophosphokinase</fullName>
    </recommendedName>
</protein>
<keyword evidence="1" id="KW-1133">Transmembrane helix</keyword>
<feature type="transmembrane region" description="Helical" evidence="1">
    <location>
        <begin position="80"/>
        <end position="113"/>
    </location>
</feature>
<organism evidence="2 3">
    <name type="scientific">Campylobacter helveticus</name>
    <dbReference type="NCBI Taxonomy" id="28898"/>
    <lineage>
        <taxon>Bacteria</taxon>
        <taxon>Pseudomonadati</taxon>
        <taxon>Campylobacterota</taxon>
        <taxon>Epsilonproteobacteria</taxon>
        <taxon>Campylobacterales</taxon>
        <taxon>Campylobacteraceae</taxon>
        <taxon>Campylobacter</taxon>
    </lineage>
</organism>
<dbReference type="GeneID" id="52037707"/>
<evidence type="ECO:0000256" key="1">
    <source>
        <dbReference type="SAM" id="Phobius"/>
    </source>
</evidence>
<gene>
    <name evidence="2" type="ORF">FDW42_08765</name>
</gene>
<name>A0AAX2UJ20_9BACT</name>
<accession>A0AAX2UJ20</accession>
<dbReference type="EMBL" id="VDBS01000069">
    <property type="protein sequence ID" value="TNB55714.1"/>
    <property type="molecule type" value="Genomic_DNA"/>
</dbReference>
<dbReference type="KEGG" id="chv:CHELV3228_1796"/>
<feature type="transmembrane region" description="Helical" evidence="1">
    <location>
        <begin position="161"/>
        <end position="183"/>
    </location>
</feature>
<evidence type="ECO:0000313" key="3">
    <source>
        <dbReference type="Proteomes" id="UP000306813"/>
    </source>
</evidence>
<feature type="transmembrane region" description="Helical" evidence="1">
    <location>
        <begin position="125"/>
        <end position="149"/>
    </location>
</feature>
<reference evidence="2 3" key="1">
    <citation type="submission" date="2019-05" db="EMBL/GenBank/DDBJ databases">
        <title>Draft genomes of eight strains of Campylobacter helveticus isolated from cats and a dog in New Zealand.</title>
        <authorList>
            <person name="Bojanic K."/>
            <person name="Midwinter A.C."/>
            <person name="Biggs P.J."/>
            <person name="Acke E."/>
            <person name="Cornelius A.J."/>
            <person name="Marshall J.C."/>
        </authorList>
    </citation>
    <scope>NUCLEOTIDE SEQUENCE [LARGE SCALE GENOMIC DNA]</scope>
    <source>
        <strain evidence="2 3">ACP123b</strain>
    </source>
</reference>
<dbReference type="AlphaFoldDB" id="A0AAX2UJ20"/>
<proteinExistence type="predicted"/>
<sequence length="242" mass="26239">MQGKILADNLIGGNDGNRYSFSLENVRNLNNKTINDIINAEVDFEVDGTEAKSIFITKNFINIGNIMQGDSINSIKTKAYIYVAGVILGVIPFLGWALSLVGFVFMILAILTIGKISGAPLIRNFLLSWILVFVGGIVMSFSVAGSFIGGLSGSSGFTTGMIALIVVGVLICIGGLVFSYFYYRDLAEVTNEKFFLYAFICRAVAALTILVPILGIVLMIAAAVIELIAWIRFKEVRKKEAL</sequence>
<evidence type="ECO:0000313" key="2">
    <source>
        <dbReference type="EMBL" id="TNB55714.1"/>
    </source>
</evidence>
<keyword evidence="1" id="KW-0472">Membrane</keyword>
<dbReference type="Proteomes" id="UP000306813">
    <property type="component" value="Unassembled WGS sequence"/>
</dbReference>
<comment type="caution">
    <text evidence="2">The sequence shown here is derived from an EMBL/GenBank/DDBJ whole genome shotgun (WGS) entry which is preliminary data.</text>
</comment>